<dbReference type="Proteomes" id="UP000253769">
    <property type="component" value="Unassembled WGS sequence"/>
</dbReference>
<organism evidence="1 2">
    <name type="scientific">Motiliproteus coralliicola</name>
    <dbReference type="NCBI Taxonomy" id="2283196"/>
    <lineage>
        <taxon>Bacteria</taxon>
        <taxon>Pseudomonadati</taxon>
        <taxon>Pseudomonadota</taxon>
        <taxon>Gammaproteobacteria</taxon>
        <taxon>Oceanospirillales</taxon>
        <taxon>Oceanospirillaceae</taxon>
        <taxon>Motiliproteus</taxon>
    </lineage>
</organism>
<dbReference type="RefSeq" id="WP_114694735.1">
    <property type="nucleotide sequence ID" value="NZ_QQOH01000001.1"/>
</dbReference>
<dbReference type="OrthoDB" id="95478at2"/>
<name>A0A369WSR6_9GAMM</name>
<dbReference type="EMBL" id="QQOH01000001">
    <property type="protein sequence ID" value="RDE25138.1"/>
    <property type="molecule type" value="Genomic_DNA"/>
</dbReference>
<keyword evidence="2" id="KW-1185">Reference proteome</keyword>
<proteinExistence type="predicted"/>
<comment type="caution">
    <text evidence="1">The sequence shown here is derived from an EMBL/GenBank/DDBJ whole genome shotgun (WGS) entry which is preliminary data.</text>
</comment>
<protein>
    <submittedName>
        <fullName evidence="1">Uncharacterized protein</fullName>
    </submittedName>
</protein>
<gene>
    <name evidence="1" type="ORF">DV711_06170</name>
</gene>
<evidence type="ECO:0000313" key="2">
    <source>
        <dbReference type="Proteomes" id="UP000253769"/>
    </source>
</evidence>
<accession>A0A369WSR6</accession>
<reference evidence="1 2" key="1">
    <citation type="submission" date="2018-07" db="EMBL/GenBank/DDBJ databases">
        <title>Motiliproteus coralliicola sp. nov., a bacterium isolated from Coral.</title>
        <authorList>
            <person name="Wang G."/>
        </authorList>
    </citation>
    <scope>NUCLEOTIDE SEQUENCE [LARGE SCALE GENOMIC DNA]</scope>
    <source>
        <strain evidence="1 2">C34</strain>
    </source>
</reference>
<dbReference type="AlphaFoldDB" id="A0A369WSR6"/>
<sequence>MARVQIAFFEGRYGGGMHKLISLFSGKYAHCEIVVDGIGYTPRRGVTGIYRTPKGEHSKPGWELVDVPWAAERVYAYLRAKKHVSYDWPGLFGTKIPFIRHHKTKEICSEFVANISTWCDCALFYGSTAGQLTPTDVYALKKHYHP</sequence>
<evidence type="ECO:0000313" key="1">
    <source>
        <dbReference type="EMBL" id="RDE25138.1"/>
    </source>
</evidence>